<dbReference type="InterPro" id="IPR000120">
    <property type="entry name" value="Amidase"/>
</dbReference>
<dbReference type="PANTHER" id="PTHR11895">
    <property type="entry name" value="TRANSAMIDASE"/>
    <property type="match status" value="1"/>
</dbReference>
<name>A0A5B8SP04_9GAMM</name>
<sequence length="459" mass="49086">MSEHYPQRGDSLDTLIQMIRQRRLSPRALAEQAIEAHRPALRAYAHWRPEKLRAQALVLGRKGRLQGIPVSVKDNIAVAGWPLEAGSGRALPAHLCQEGSVVAMLRRQGVVFSGKTQTVAFAFSSLGTSPQGEGPRNPWDLQRVCGGSSSGAAVSVIEGSARLALGTDTAGSVRVPAAMTGCVGLKTTVGRWPRAGVIPLSHSLDSLGLLAPRAADIVTGLAAFDPAPALKRIEAADLRELRIGLPKALLEATPTDPGIAESFHAALSELEARGARLVEVESQLLLEARALFREGGVVASELHQFLFTQMPTWLEGQDKELNLAMRSAANLPASAYLERLQTMTRLCRQADLALREIDVLVTPTTPLTPPTFASLTQPSVYIQGNARILDFTAFVNYLRLCAVSLPIGQDAAGMPTGLQLVASGFAEARLLAIALTVERALGEVHQRLGPLPFSDNNIQ</sequence>
<dbReference type="InterPro" id="IPR036928">
    <property type="entry name" value="AS_sf"/>
</dbReference>
<dbReference type="Gene3D" id="3.90.1300.10">
    <property type="entry name" value="Amidase signature (AS) domain"/>
    <property type="match status" value="1"/>
</dbReference>
<accession>A0A5B8SP04</accession>
<reference evidence="2 3" key="1">
    <citation type="submission" date="2019-06" db="EMBL/GenBank/DDBJ databases">
        <title>Genome analyses of bacteria isolated from kimchi.</title>
        <authorList>
            <person name="Lee S."/>
            <person name="Ahn S."/>
            <person name="Roh S."/>
        </authorList>
    </citation>
    <scope>NUCLEOTIDE SEQUENCE [LARGE SCALE GENOMIC DNA]</scope>
    <source>
        <strain evidence="2 3">CBA4606</strain>
    </source>
</reference>
<keyword evidence="3" id="KW-1185">Reference proteome</keyword>
<dbReference type="KEGG" id="paur:FGL86_04705"/>
<organism evidence="2 3">
    <name type="scientific">Pistricoccus aurantiacus</name>
    <dbReference type="NCBI Taxonomy" id="1883414"/>
    <lineage>
        <taxon>Bacteria</taxon>
        <taxon>Pseudomonadati</taxon>
        <taxon>Pseudomonadota</taxon>
        <taxon>Gammaproteobacteria</taxon>
        <taxon>Oceanospirillales</taxon>
        <taxon>Halomonadaceae</taxon>
        <taxon>Pistricoccus</taxon>
    </lineage>
</organism>
<dbReference type="Proteomes" id="UP000321272">
    <property type="component" value="Chromosome"/>
</dbReference>
<protein>
    <submittedName>
        <fullName evidence="2">Amidase</fullName>
    </submittedName>
</protein>
<dbReference type="RefSeq" id="WP_147183511.1">
    <property type="nucleotide sequence ID" value="NZ_CP042382.1"/>
</dbReference>
<dbReference type="AlphaFoldDB" id="A0A5B8SP04"/>
<dbReference type="OrthoDB" id="8872210at2"/>
<gene>
    <name evidence="2" type="ORF">FGL86_04705</name>
</gene>
<dbReference type="SUPFAM" id="SSF75304">
    <property type="entry name" value="Amidase signature (AS) enzymes"/>
    <property type="match status" value="1"/>
</dbReference>
<proteinExistence type="predicted"/>
<evidence type="ECO:0000313" key="3">
    <source>
        <dbReference type="Proteomes" id="UP000321272"/>
    </source>
</evidence>
<evidence type="ECO:0000259" key="1">
    <source>
        <dbReference type="Pfam" id="PF01425"/>
    </source>
</evidence>
<evidence type="ECO:0000313" key="2">
    <source>
        <dbReference type="EMBL" id="QEA38446.1"/>
    </source>
</evidence>
<feature type="domain" description="Amidase" evidence="1">
    <location>
        <begin position="33"/>
        <end position="431"/>
    </location>
</feature>
<dbReference type="GO" id="GO:0003824">
    <property type="term" value="F:catalytic activity"/>
    <property type="evidence" value="ECO:0007669"/>
    <property type="project" value="InterPro"/>
</dbReference>
<dbReference type="InterPro" id="IPR023631">
    <property type="entry name" value="Amidase_dom"/>
</dbReference>
<dbReference type="Pfam" id="PF01425">
    <property type="entry name" value="Amidase"/>
    <property type="match status" value="1"/>
</dbReference>
<dbReference type="EMBL" id="CP042382">
    <property type="protein sequence ID" value="QEA38446.1"/>
    <property type="molecule type" value="Genomic_DNA"/>
</dbReference>
<dbReference type="PANTHER" id="PTHR11895:SF176">
    <property type="entry name" value="AMIDASE AMID-RELATED"/>
    <property type="match status" value="1"/>
</dbReference>